<protein>
    <submittedName>
        <fullName evidence="1">Uncharacterized protein</fullName>
    </submittedName>
</protein>
<reference evidence="1" key="1">
    <citation type="submission" date="2018-04" db="EMBL/GenBank/DDBJ databases">
        <title>Whole genome sequencing of Hypsizygus marmoreus.</title>
        <authorList>
            <person name="Choi I.-G."/>
            <person name="Min B."/>
            <person name="Kim J.-G."/>
            <person name="Kim S."/>
            <person name="Oh Y.-L."/>
            <person name="Kong W.-S."/>
            <person name="Park H."/>
            <person name="Jeong J."/>
            <person name="Song E.-S."/>
        </authorList>
    </citation>
    <scope>NUCLEOTIDE SEQUENCE [LARGE SCALE GENOMIC DNA]</scope>
    <source>
        <strain evidence="1">51987-8</strain>
    </source>
</reference>
<evidence type="ECO:0000313" key="1">
    <source>
        <dbReference type="EMBL" id="RDB26570.1"/>
    </source>
</evidence>
<keyword evidence="2" id="KW-1185">Reference proteome</keyword>
<dbReference type="Proteomes" id="UP000076154">
    <property type="component" value="Unassembled WGS sequence"/>
</dbReference>
<comment type="caution">
    <text evidence="1">The sequence shown here is derived from an EMBL/GenBank/DDBJ whole genome shotgun (WGS) entry which is preliminary data.</text>
</comment>
<accession>A0A369JZA7</accession>
<organism evidence="1 2">
    <name type="scientific">Hypsizygus marmoreus</name>
    <name type="common">White beech mushroom</name>
    <name type="synonym">Agaricus marmoreus</name>
    <dbReference type="NCBI Taxonomy" id="39966"/>
    <lineage>
        <taxon>Eukaryota</taxon>
        <taxon>Fungi</taxon>
        <taxon>Dikarya</taxon>
        <taxon>Basidiomycota</taxon>
        <taxon>Agaricomycotina</taxon>
        <taxon>Agaricomycetes</taxon>
        <taxon>Agaricomycetidae</taxon>
        <taxon>Agaricales</taxon>
        <taxon>Tricholomatineae</taxon>
        <taxon>Lyophyllaceae</taxon>
        <taxon>Hypsizygus</taxon>
    </lineage>
</organism>
<dbReference type="EMBL" id="LUEZ02000029">
    <property type="protein sequence ID" value="RDB26570.1"/>
    <property type="molecule type" value="Genomic_DNA"/>
</dbReference>
<proteinExistence type="predicted"/>
<sequence>MLQPELQLAGAQREELGDLIATYRGQEEALRVRRLALADEQEVAFQIASSRKALETPSRGAGVPPEVWELRMAQLRNMIQLRATETRFLEEQILNWSHINIGLQYADKQVSLPRCNRCI</sequence>
<evidence type="ECO:0000313" key="2">
    <source>
        <dbReference type="Proteomes" id="UP000076154"/>
    </source>
</evidence>
<dbReference type="AlphaFoldDB" id="A0A369JZA7"/>
<name>A0A369JZA7_HYPMA</name>
<dbReference type="InParanoid" id="A0A369JZA7"/>
<gene>
    <name evidence="1" type="ORF">Hypma_005598</name>
</gene>